<keyword evidence="3 6" id="KW-0812">Transmembrane</keyword>
<evidence type="ECO:0000256" key="5">
    <source>
        <dbReference type="ARBA" id="ARBA00023136"/>
    </source>
</evidence>
<keyword evidence="4 6" id="KW-1133">Transmembrane helix</keyword>
<dbReference type="PANTHER" id="PTHR30250:SF26">
    <property type="entry name" value="PSMA PROTEIN"/>
    <property type="match status" value="1"/>
</dbReference>
<reference evidence="7 8" key="1">
    <citation type="submission" date="2019-01" db="EMBL/GenBank/DDBJ databases">
        <title>Nocardioides guangzhouensis sp. nov., an actinobacterium isolated from soil.</title>
        <authorList>
            <person name="Fu Y."/>
            <person name="Cai Y."/>
            <person name="Lin Z."/>
            <person name="Chen P."/>
        </authorList>
    </citation>
    <scope>NUCLEOTIDE SEQUENCE [LARGE SCALE GENOMIC DNA]</scope>
    <source>
        <strain evidence="7 8">NBRC 105384</strain>
    </source>
</reference>
<accession>A0A4Q5J6P6</accession>
<dbReference type="PANTHER" id="PTHR30250">
    <property type="entry name" value="PST FAMILY PREDICTED COLANIC ACID TRANSPORTER"/>
    <property type="match status" value="1"/>
</dbReference>
<organism evidence="7 8">
    <name type="scientific">Nocardioides iriomotensis</name>
    <dbReference type="NCBI Taxonomy" id="715784"/>
    <lineage>
        <taxon>Bacteria</taxon>
        <taxon>Bacillati</taxon>
        <taxon>Actinomycetota</taxon>
        <taxon>Actinomycetes</taxon>
        <taxon>Propionibacteriales</taxon>
        <taxon>Nocardioidaceae</taxon>
        <taxon>Nocardioides</taxon>
    </lineage>
</organism>
<dbReference type="AlphaFoldDB" id="A0A4Q5J6P6"/>
<dbReference type="RefSeq" id="WP_129986257.1">
    <property type="nucleotide sequence ID" value="NZ_SDPU01000018.1"/>
</dbReference>
<keyword evidence="5 6" id="KW-0472">Membrane</keyword>
<protein>
    <recommendedName>
        <fullName evidence="9">Polysaccharide biosynthesis protein C-terminal domain-containing protein</fullName>
    </recommendedName>
</protein>
<feature type="transmembrane region" description="Helical" evidence="6">
    <location>
        <begin position="362"/>
        <end position="380"/>
    </location>
</feature>
<keyword evidence="2" id="KW-1003">Cell membrane</keyword>
<evidence type="ECO:0000313" key="7">
    <source>
        <dbReference type="EMBL" id="RYU13351.1"/>
    </source>
</evidence>
<evidence type="ECO:0000256" key="4">
    <source>
        <dbReference type="ARBA" id="ARBA00022989"/>
    </source>
</evidence>
<dbReference type="Proteomes" id="UP000291189">
    <property type="component" value="Unassembled WGS sequence"/>
</dbReference>
<dbReference type="GO" id="GO:0005886">
    <property type="term" value="C:plasma membrane"/>
    <property type="evidence" value="ECO:0007669"/>
    <property type="project" value="UniProtKB-SubCell"/>
</dbReference>
<feature type="transmembrane region" description="Helical" evidence="6">
    <location>
        <begin position="143"/>
        <end position="164"/>
    </location>
</feature>
<gene>
    <name evidence="7" type="ORF">ETU37_05795</name>
</gene>
<name>A0A4Q5J6P6_9ACTN</name>
<feature type="transmembrane region" description="Helical" evidence="6">
    <location>
        <begin position="76"/>
        <end position="101"/>
    </location>
</feature>
<feature type="transmembrane region" description="Helical" evidence="6">
    <location>
        <begin position="170"/>
        <end position="192"/>
    </location>
</feature>
<proteinExistence type="predicted"/>
<sequence>MQVLGALAGFVTLPVLVHALGAPAFGVLVVVVSLAPWLTVIDGALYPATRLLVGESREGSDAYVAPRQLMRSALRLALRIACMNLATLVIAVVVLPLVALFGSQGVADRGELVAAILAFSLPIVASGPGGVYLGALEGVGRTVVAAIFAGLGPLAALPLTLIATFLNADLVVLCAIQGVAVALPRTCAWIYWHLRPSLDVSRGATSGGGLRLRLIGQMILLSTAVLIQTGLDPVIVSSFLGAEEAGVFGVANRIVNGALIPLVVLSPLFAANLAAARASGWSPDRSRDLRHLVLQAGGAGLLVGASVLSVGPVLAHILGAGQVGVPIDLYAAGAVFVFATFLSTPLYLAFSGPRGLRRSVRLNIVLVVLNVSISLVLVRITGASGPLWASAFAGLCGAGYWLLMWRRHPAWLGEVHARSGQSDADRTADSAGE</sequence>
<evidence type="ECO:0000256" key="2">
    <source>
        <dbReference type="ARBA" id="ARBA00022475"/>
    </source>
</evidence>
<dbReference type="EMBL" id="SDPU01000018">
    <property type="protein sequence ID" value="RYU13351.1"/>
    <property type="molecule type" value="Genomic_DNA"/>
</dbReference>
<evidence type="ECO:0000256" key="3">
    <source>
        <dbReference type="ARBA" id="ARBA00022692"/>
    </source>
</evidence>
<feature type="transmembrane region" description="Helical" evidence="6">
    <location>
        <begin position="292"/>
        <end position="317"/>
    </location>
</feature>
<evidence type="ECO:0000256" key="1">
    <source>
        <dbReference type="ARBA" id="ARBA00004651"/>
    </source>
</evidence>
<feature type="transmembrane region" description="Helical" evidence="6">
    <location>
        <begin position="113"/>
        <end position="136"/>
    </location>
</feature>
<feature type="transmembrane region" description="Helical" evidence="6">
    <location>
        <begin position="329"/>
        <end position="350"/>
    </location>
</feature>
<dbReference type="InterPro" id="IPR050833">
    <property type="entry name" value="Poly_Biosynth_Transport"/>
</dbReference>
<feature type="transmembrane region" description="Helical" evidence="6">
    <location>
        <begin position="212"/>
        <end position="231"/>
    </location>
</feature>
<evidence type="ECO:0000313" key="8">
    <source>
        <dbReference type="Proteomes" id="UP000291189"/>
    </source>
</evidence>
<comment type="caution">
    <text evidence="7">The sequence shown here is derived from an EMBL/GenBank/DDBJ whole genome shotgun (WGS) entry which is preliminary data.</text>
</comment>
<feature type="transmembrane region" description="Helical" evidence="6">
    <location>
        <begin position="251"/>
        <end position="271"/>
    </location>
</feature>
<evidence type="ECO:0008006" key="9">
    <source>
        <dbReference type="Google" id="ProtNLM"/>
    </source>
</evidence>
<comment type="subcellular location">
    <subcellularLocation>
        <location evidence="1">Cell membrane</location>
        <topology evidence="1">Multi-pass membrane protein</topology>
    </subcellularLocation>
</comment>
<evidence type="ECO:0000256" key="6">
    <source>
        <dbReference type="SAM" id="Phobius"/>
    </source>
</evidence>
<feature type="transmembrane region" description="Helical" evidence="6">
    <location>
        <begin position="386"/>
        <end position="403"/>
    </location>
</feature>
<keyword evidence="8" id="KW-1185">Reference proteome</keyword>